<dbReference type="Proteomes" id="UP000594834">
    <property type="component" value="Chromosome"/>
</dbReference>
<dbReference type="NCBIfam" id="TIGR02203">
    <property type="entry name" value="MsbA_lipidA"/>
    <property type="match status" value="1"/>
</dbReference>
<evidence type="ECO:0000256" key="9">
    <source>
        <dbReference type="ARBA" id="ARBA00022989"/>
    </source>
</evidence>
<dbReference type="GO" id="GO:0005886">
    <property type="term" value="C:plasma membrane"/>
    <property type="evidence" value="ECO:0007669"/>
    <property type="project" value="UniProtKB-SubCell"/>
</dbReference>
<sequence length="608" mass="67447">MSKPTPQTNFDSNDKLAVFLRLVSYLKPYWWAAIFMVFGMILSAGSEVASAKLFEFIIDAINHDDEKGKFWFPFLVIALFFFRGMGAFLGGYYSAYVSRNLVYHLRVAVFEKLLRLPSDFYLKNPAGTISSKLIFDVEQVTAGSNEAITTLLKEGMTVIALFGYLFYSNWRLTLVLMTVVPPIFWIVKKVSKKFAMLSIGIQESMSAVSHITNEAVAGYQVVKNYGGQAYEADRFNKASLDNLQKGMKITVLAAINSPLIQLLMAMGMCFVVWLSLRPEILGGMTAGQFVSFLIAAGLLARPVKALTDVNQRLQRGLAGGASVFRLLDAPEERDTGTLTPIFYGNIRFDHVSVTYDGGVQAIKDFNLDIKAGETVAVVGRSGSGKTTLVNLLTRSLTPTSGQVLIDGMPIDDIKLSSLREQIAMVNQQITLFLDTVAHNIAYGALSTKSYEQIVQASQSAYAHDFIMDLPNGYDSFIGSDGLQLSGGQRQRLSIARALLKDAPILILDEATSALDNESEYYIQKALETVMQGRTTLVIAHRLSTIQNADRIIVMDKGQIVEMGTHDELFAKDGMYRTMYERTFDQQHKPSPQSPHEKSRTSYHQSMAR</sequence>
<evidence type="ECO:0000256" key="13">
    <source>
        <dbReference type="SAM" id="Phobius"/>
    </source>
</evidence>
<dbReference type="PROSITE" id="PS50929">
    <property type="entry name" value="ABC_TM1F"/>
    <property type="match status" value="1"/>
</dbReference>
<dbReference type="InterPro" id="IPR011917">
    <property type="entry name" value="ABC_transpr_lipidA"/>
</dbReference>
<comment type="subcellular location">
    <subcellularLocation>
        <location evidence="1">Cell membrane</location>
        <topology evidence="1">Multi-pass membrane protein</topology>
    </subcellularLocation>
</comment>
<keyword evidence="5 13" id="KW-0812">Transmembrane</keyword>
<evidence type="ECO:0000256" key="2">
    <source>
        <dbReference type="ARBA" id="ARBA00022448"/>
    </source>
</evidence>
<evidence type="ECO:0000313" key="16">
    <source>
        <dbReference type="EMBL" id="OBX51850.1"/>
    </source>
</evidence>
<evidence type="ECO:0000313" key="20">
    <source>
        <dbReference type="Proteomes" id="UP000092671"/>
    </source>
</evidence>
<keyword evidence="2" id="KW-0813">Transport</keyword>
<dbReference type="InterPro" id="IPR003439">
    <property type="entry name" value="ABC_transporter-like_ATP-bd"/>
</dbReference>
<dbReference type="RefSeq" id="WP_066891992.1">
    <property type="nucleotide sequence ID" value="NZ_CP065728.1"/>
</dbReference>
<keyword evidence="6" id="KW-0547">Nucleotide-binding</keyword>
<dbReference type="Pfam" id="PF00005">
    <property type="entry name" value="ABC_tran"/>
    <property type="match status" value="1"/>
</dbReference>
<evidence type="ECO:0000256" key="3">
    <source>
        <dbReference type="ARBA" id="ARBA00022475"/>
    </source>
</evidence>
<evidence type="ECO:0000313" key="17">
    <source>
        <dbReference type="EMBL" id="OBX84970.1"/>
    </source>
</evidence>
<feature type="transmembrane region" description="Helical" evidence="13">
    <location>
        <begin position="249"/>
        <end position="274"/>
    </location>
</feature>
<keyword evidence="4" id="KW-0997">Cell inner membrane</keyword>
<protein>
    <submittedName>
        <fullName evidence="16">Lipid A export permease/ATP-binding protein MsbA</fullName>
    </submittedName>
</protein>
<evidence type="ECO:0000256" key="7">
    <source>
        <dbReference type="ARBA" id="ARBA00022840"/>
    </source>
</evidence>
<evidence type="ECO:0000313" key="21">
    <source>
        <dbReference type="Proteomes" id="UP000594834"/>
    </source>
</evidence>
<keyword evidence="3" id="KW-1003">Cell membrane</keyword>
<feature type="domain" description="ABC transmembrane type-1" evidence="15">
    <location>
        <begin position="34"/>
        <end position="315"/>
    </location>
</feature>
<dbReference type="PANTHER" id="PTHR43394">
    <property type="entry name" value="ATP-DEPENDENT PERMEASE MDL1, MITOCHONDRIAL"/>
    <property type="match status" value="1"/>
</dbReference>
<dbReference type="GO" id="GO:0034040">
    <property type="term" value="F:ATPase-coupled lipid transmembrane transporter activity"/>
    <property type="evidence" value="ECO:0007669"/>
    <property type="project" value="InterPro"/>
</dbReference>
<dbReference type="PANTHER" id="PTHR43394:SF1">
    <property type="entry name" value="ATP-BINDING CASSETTE SUB-FAMILY B MEMBER 10, MITOCHONDRIAL"/>
    <property type="match status" value="1"/>
</dbReference>
<dbReference type="SUPFAM" id="SSF52540">
    <property type="entry name" value="P-loop containing nucleoside triphosphate hydrolases"/>
    <property type="match status" value="1"/>
</dbReference>
<reference evidence="17 19" key="1">
    <citation type="submission" date="2016-05" db="EMBL/GenBank/DDBJ databases">
        <title>Draft genome sequence of Moraxella nonliquefaciens CCUG 348T.</title>
        <authorList>
            <person name="Salva-Serra F."/>
            <person name="Engstrom-Jakobsson H."/>
            <person name="Thorell K."/>
            <person name="Gonzales-Siles L."/>
            <person name="Karlsson R."/>
            <person name="Boulund F."/>
            <person name="Engstrand L."/>
            <person name="Kristiansson E."/>
            <person name="Moore E."/>
        </authorList>
    </citation>
    <scope>NUCLEOTIDE SEQUENCE [LARGE SCALE GENOMIC DNA]</scope>
    <source>
        <strain evidence="17 19">CCUG 348</strain>
    </source>
</reference>
<keyword evidence="7 16" id="KW-0067">ATP-binding</keyword>
<evidence type="ECO:0000256" key="10">
    <source>
        <dbReference type="ARBA" id="ARBA00023055"/>
    </source>
</evidence>
<dbReference type="Proteomes" id="UP000092575">
    <property type="component" value="Unassembled WGS sequence"/>
</dbReference>
<feature type="transmembrane region" description="Helical" evidence="13">
    <location>
        <begin position="170"/>
        <end position="187"/>
    </location>
</feature>
<dbReference type="FunFam" id="3.40.50.300:FF:000218">
    <property type="entry name" value="Multidrug ABC transporter ATP-binding protein"/>
    <property type="match status" value="1"/>
</dbReference>
<name>A0A1B8PL36_MORNO</name>
<keyword evidence="10" id="KW-0445">Lipid transport</keyword>
<feature type="transmembrane region" description="Helical" evidence="13">
    <location>
        <begin position="70"/>
        <end position="93"/>
    </location>
</feature>
<evidence type="ECO:0000313" key="19">
    <source>
        <dbReference type="Proteomes" id="UP000092575"/>
    </source>
</evidence>
<dbReference type="PROSITE" id="PS00211">
    <property type="entry name" value="ABC_TRANSPORTER_1"/>
    <property type="match status" value="1"/>
</dbReference>
<dbReference type="EMBL" id="LZDN01000003">
    <property type="protein sequence ID" value="OBX51850.1"/>
    <property type="molecule type" value="Genomic_DNA"/>
</dbReference>
<evidence type="ECO:0000256" key="8">
    <source>
        <dbReference type="ARBA" id="ARBA00022967"/>
    </source>
</evidence>
<evidence type="ECO:0000313" key="18">
    <source>
        <dbReference type="EMBL" id="QPT45269.1"/>
    </source>
</evidence>
<evidence type="ECO:0000256" key="4">
    <source>
        <dbReference type="ARBA" id="ARBA00022519"/>
    </source>
</evidence>
<organism evidence="16 20">
    <name type="scientific">Moraxella nonliquefaciens</name>
    <dbReference type="NCBI Taxonomy" id="478"/>
    <lineage>
        <taxon>Bacteria</taxon>
        <taxon>Pseudomonadati</taxon>
        <taxon>Pseudomonadota</taxon>
        <taxon>Gammaproteobacteria</taxon>
        <taxon>Moraxellales</taxon>
        <taxon>Moraxellaceae</taxon>
        <taxon>Moraxella</taxon>
    </lineage>
</organism>
<dbReference type="EMBL" id="LXTW01000012">
    <property type="protein sequence ID" value="OBX84970.1"/>
    <property type="molecule type" value="Genomic_DNA"/>
</dbReference>
<dbReference type="InterPro" id="IPR027417">
    <property type="entry name" value="P-loop_NTPase"/>
</dbReference>
<dbReference type="AlphaFoldDB" id="A0A1B8PL36"/>
<reference evidence="16 20" key="2">
    <citation type="submission" date="2016-06" db="EMBL/GenBank/DDBJ databases">
        <title>Draft genome of Moraxella nonliquefaciens CCUG 60284.</title>
        <authorList>
            <person name="Salva-Serra F."/>
            <person name="Engstrom-Jakobsson H."/>
            <person name="Thorell K."/>
            <person name="Gonzales-Siles L."/>
            <person name="Karlsson R."/>
            <person name="Boulund F."/>
            <person name="Engstrand L."/>
            <person name="Kristiansson E."/>
            <person name="Moore E."/>
        </authorList>
    </citation>
    <scope>NUCLEOTIDE SEQUENCE [LARGE SCALE GENOMIC DNA]</scope>
    <source>
        <strain evidence="16 20">CCUG 60284</strain>
    </source>
</reference>
<evidence type="ECO:0000256" key="11">
    <source>
        <dbReference type="ARBA" id="ARBA00023136"/>
    </source>
</evidence>
<feature type="domain" description="ABC transporter" evidence="14">
    <location>
        <begin position="346"/>
        <end position="581"/>
    </location>
</feature>
<evidence type="ECO:0000259" key="14">
    <source>
        <dbReference type="PROSITE" id="PS50893"/>
    </source>
</evidence>
<proteinExistence type="predicted"/>
<keyword evidence="8" id="KW-1278">Translocase</keyword>
<dbReference type="GO" id="GO:0015421">
    <property type="term" value="F:ABC-type oligopeptide transporter activity"/>
    <property type="evidence" value="ECO:0007669"/>
    <property type="project" value="TreeGrafter"/>
</dbReference>
<dbReference type="Proteomes" id="UP000092671">
    <property type="component" value="Unassembled WGS sequence"/>
</dbReference>
<dbReference type="GO" id="GO:0005524">
    <property type="term" value="F:ATP binding"/>
    <property type="evidence" value="ECO:0007669"/>
    <property type="project" value="UniProtKB-KW"/>
</dbReference>
<keyword evidence="11 13" id="KW-0472">Membrane</keyword>
<dbReference type="InterPro" id="IPR039421">
    <property type="entry name" value="Type_1_exporter"/>
</dbReference>
<dbReference type="Gene3D" id="3.40.50.300">
    <property type="entry name" value="P-loop containing nucleotide triphosphate hydrolases"/>
    <property type="match status" value="1"/>
</dbReference>
<dbReference type="OrthoDB" id="9806127at2"/>
<dbReference type="PROSITE" id="PS50893">
    <property type="entry name" value="ABC_TRANSPORTER_2"/>
    <property type="match status" value="1"/>
</dbReference>
<dbReference type="InterPro" id="IPR011527">
    <property type="entry name" value="ABC1_TM_dom"/>
</dbReference>
<dbReference type="Pfam" id="PF00664">
    <property type="entry name" value="ABC_membrane"/>
    <property type="match status" value="1"/>
</dbReference>
<dbReference type="CDD" id="cd18552">
    <property type="entry name" value="ABC_6TM_MsbA_like"/>
    <property type="match status" value="1"/>
</dbReference>
<evidence type="ECO:0000256" key="1">
    <source>
        <dbReference type="ARBA" id="ARBA00004651"/>
    </source>
</evidence>
<feature type="transmembrane region" description="Helical" evidence="13">
    <location>
        <begin position="29"/>
        <end position="49"/>
    </location>
</feature>
<dbReference type="EMBL" id="CP065728">
    <property type="protein sequence ID" value="QPT45269.1"/>
    <property type="molecule type" value="Genomic_DNA"/>
</dbReference>
<evidence type="ECO:0000259" key="15">
    <source>
        <dbReference type="PROSITE" id="PS50929"/>
    </source>
</evidence>
<dbReference type="InterPro" id="IPR003593">
    <property type="entry name" value="AAA+_ATPase"/>
</dbReference>
<dbReference type="Gene3D" id="1.20.1560.10">
    <property type="entry name" value="ABC transporter type 1, transmembrane domain"/>
    <property type="match status" value="1"/>
</dbReference>
<feature type="region of interest" description="Disordered" evidence="12">
    <location>
        <begin position="583"/>
        <end position="608"/>
    </location>
</feature>
<evidence type="ECO:0000256" key="5">
    <source>
        <dbReference type="ARBA" id="ARBA00022692"/>
    </source>
</evidence>
<dbReference type="InterPro" id="IPR017871">
    <property type="entry name" value="ABC_transporter-like_CS"/>
</dbReference>
<keyword evidence="21" id="KW-1185">Reference proteome</keyword>
<reference evidence="18 21" key="3">
    <citation type="submission" date="2020-12" db="EMBL/GenBank/DDBJ databases">
        <title>FDA dAtabase for Regulatory Grade micrObial Sequences (FDA-ARGOS): Supporting development and validation of Infectious Disease Dx tests.</title>
        <authorList>
            <person name="Sproer C."/>
            <person name="Gronow S."/>
            <person name="Severitt S."/>
            <person name="Schroder I."/>
            <person name="Tallon L."/>
            <person name="Sadzewicz L."/>
            <person name="Zhao X."/>
            <person name="Boylan J."/>
            <person name="Ott S."/>
            <person name="Bowen H."/>
            <person name="Vavikolanu K."/>
            <person name="Mehta A."/>
            <person name="Aluvathingal J."/>
            <person name="Nadendla S."/>
            <person name="Lowell S."/>
            <person name="Myers T."/>
            <person name="Yan Y."/>
            <person name="Sichtig H."/>
        </authorList>
    </citation>
    <scope>NUCLEOTIDE SEQUENCE [LARGE SCALE GENOMIC DNA]</scope>
    <source>
        <strain evidence="18 21">FDAARGOS_869</strain>
    </source>
</reference>
<accession>A0A1B8PL36</accession>
<dbReference type="GO" id="GO:0016887">
    <property type="term" value="F:ATP hydrolysis activity"/>
    <property type="evidence" value="ECO:0007669"/>
    <property type="project" value="InterPro"/>
</dbReference>
<evidence type="ECO:0000256" key="12">
    <source>
        <dbReference type="SAM" id="MobiDB-lite"/>
    </source>
</evidence>
<evidence type="ECO:0000256" key="6">
    <source>
        <dbReference type="ARBA" id="ARBA00022741"/>
    </source>
</evidence>
<keyword evidence="9 13" id="KW-1133">Transmembrane helix</keyword>
<gene>
    <name evidence="18" type="primary">msbA</name>
    <name evidence="17" type="ORF">A7456_02080</name>
    <name evidence="16" type="ORF">A9Z60_06095</name>
    <name evidence="18" type="ORF">I6G26_04570</name>
</gene>
<dbReference type="InterPro" id="IPR036640">
    <property type="entry name" value="ABC1_TM_sf"/>
</dbReference>
<dbReference type="SUPFAM" id="SSF90123">
    <property type="entry name" value="ABC transporter transmembrane region"/>
    <property type="match status" value="1"/>
</dbReference>
<dbReference type="SMART" id="SM00382">
    <property type="entry name" value="AAA"/>
    <property type="match status" value="1"/>
</dbReference>
<dbReference type="STRING" id="478.A7456_02080"/>